<dbReference type="InterPro" id="IPR050766">
    <property type="entry name" value="Bact_Lucif_Oxidored"/>
</dbReference>
<dbReference type="NCBIfam" id="TIGR03558">
    <property type="entry name" value="oxido_grp_1"/>
    <property type="match status" value="1"/>
</dbReference>
<proteinExistence type="predicted"/>
<feature type="domain" description="Luciferase-like" evidence="2">
    <location>
        <begin position="19"/>
        <end position="302"/>
    </location>
</feature>
<dbReference type="SUPFAM" id="SSF51679">
    <property type="entry name" value="Bacterial luciferase-like"/>
    <property type="match status" value="1"/>
</dbReference>
<dbReference type="OrthoDB" id="9780518at2"/>
<comment type="similarity">
    <text evidence="1">To bacterial alkanal monooxygenase alpha and beta chains.</text>
</comment>
<name>V2TBK3_9GAMM</name>
<comment type="caution">
    <text evidence="3">The sequence shown here is derived from an EMBL/GenBank/DDBJ whole genome shotgun (WGS) entry which is preliminary data.</text>
</comment>
<evidence type="ECO:0000313" key="4">
    <source>
        <dbReference type="Proteomes" id="UP000023785"/>
    </source>
</evidence>
<dbReference type="PATRIC" id="fig|1392540.3.peg.442"/>
<dbReference type="AlphaFoldDB" id="V2TBK3"/>
<dbReference type="HOGENOM" id="CLU_027853_9_0_6"/>
<dbReference type="Proteomes" id="UP000023785">
    <property type="component" value="Unassembled WGS sequence"/>
</dbReference>
<dbReference type="PANTHER" id="PTHR30137:SF20">
    <property type="entry name" value="N-ACETYL-S-ALKYLCYSTEINE MONOOXYGENASE"/>
    <property type="match status" value="1"/>
</dbReference>
<dbReference type="Pfam" id="PF00296">
    <property type="entry name" value="Bac_luciferase"/>
    <property type="match status" value="1"/>
</dbReference>
<keyword evidence="4" id="KW-1185">Reference proteome</keyword>
<evidence type="ECO:0000259" key="2">
    <source>
        <dbReference type="Pfam" id="PF00296"/>
    </source>
</evidence>
<dbReference type="PANTHER" id="PTHR30137">
    <property type="entry name" value="LUCIFERASE-LIKE MONOOXYGENASE"/>
    <property type="match status" value="1"/>
</dbReference>
<dbReference type="GO" id="GO:0005829">
    <property type="term" value="C:cytosol"/>
    <property type="evidence" value="ECO:0007669"/>
    <property type="project" value="TreeGrafter"/>
</dbReference>
<dbReference type="InterPro" id="IPR036661">
    <property type="entry name" value="Luciferase-like_sf"/>
</dbReference>
<gene>
    <name evidence="3" type="ORF">P256_00452</name>
</gene>
<dbReference type="InterPro" id="IPR019949">
    <property type="entry name" value="CmoO-like"/>
</dbReference>
<dbReference type="RefSeq" id="WP_023272055.1">
    <property type="nucleotide sequence ID" value="NZ_KI530712.1"/>
</dbReference>
<sequence>MSFKYNISFLDKCPVAKNESAEQAFQNTLAMVKKLENLGFSRYWLAEHHASEQHASPSPELLIAWLIAQTKTIRIGSGGVMLQHYSPYKIAENFNILAALGENRIDLGIGKAPGGMPISTKALQHAINTNEKGTFEDQLQLLNDYLECKKNTEGVATVHPQAKNSPEYFLLGGSEESATLAARFNWNFVFAAHLNGNREQLKKSLQRFKQLSPQGVAIIAVQIIIADSEKTASKLAKDLEVWTLELDDGKRFKVLNEAMGHAFAQQAGKTIISLVKEPLTVLKGTAQQVVAALDEYYEDFLVDEFILDIPLADHQQRQHILDLLTEHLIEKKRAVA</sequence>
<dbReference type="STRING" id="1392540.P256_00452"/>
<dbReference type="InterPro" id="IPR011251">
    <property type="entry name" value="Luciferase-like_dom"/>
</dbReference>
<protein>
    <recommendedName>
        <fullName evidence="2">Luciferase-like domain-containing protein</fullName>
    </recommendedName>
</protein>
<accession>V2TBK3</accession>
<evidence type="ECO:0000256" key="1">
    <source>
        <dbReference type="ARBA" id="ARBA00007789"/>
    </source>
</evidence>
<reference evidence="3 4" key="1">
    <citation type="submission" date="2013-10" db="EMBL/GenBank/DDBJ databases">
        <title>The Genome Sequence of Acinetobacter nectaris CIP 110549.</title>
        <authorList>
            <consortium name="The Broad Institute Genomics Platform"/>
            <consortium name="The Broad Institute Genome Sequencing Center for Infectious Disease"/>
            <person name="Cerqueira G."/>
            <person name="Feldgarden M."/>
            <person name="Courvalin P."/>
            <person name="Grillot-Courvalin C."/>
            <person name="Clermont D."/>
            <person name="Rocha E."/>
            <person name="Yoon E.-J."/>
            <person name="Nemec A."/>
            <person name="Young S.K."/>
            <person name="Zeng Q."/>
            <person name="Gargeya S."/>
            <person name="Fitzgerald M."/>
            <person name="Abouelleil A."/>
            <person name="Alvarado L."/>
            <person name="Berlin A.M."/>
            <person name="Chapman S.B."/>
            <person name="Gainer-Dewar J."/>
            <person name="Goldberg J."/>
            <person name="Gnerre S."/>
            <person name="Griggs A."/>
            <person name="Gujja S."/>
            <person name="Hansen M."/>
            <person name="Howarth C."/>
            <person name="Imamovic A."/>
            <person name="Ireland A."/>
            <person name="Larimer J."/>
            <person name="McCowan C."/>
            <person name="Murphy C."/>
            <person name="Pearson M."/>
            <person name="Poon T.W."/>
            <person name="Priest M."/>
            <person name="Roberts A."/>
            <person name="Saif S."/>
            <person name="Shea T."/>
            <person name="Sykes S."/>
            <person name="Wortman J."/>
            <person name="Nusbaum C."/>
            <person name="Birren B."/>
        </authorList>
    </citation>
    <scope>NUCLEOTIDE SEQUENCE [LARGE SCALE GENOMIC DNA]</scope>
    <source>
        <strain evidence="3 4">CIP 110549</strain>
    </source>
</reference>
<dbReference type="EMBL" id="AYER01000003">
    <property type="protein sequence ID" value="ESK40013.1"/>
    <property type="molecule type" value="Genomic_DNA"/>
</dbReference>
<dbReference type="GO" id="GO:0016705">
    <property type="term" value="F:oxidoreductase activity, acting on paired donors, with incorporation or reduction of molecular oxygen"/>
    <property type="evidence" value="ECO:0007669"/>
    <property type="project" value="InterPro"/>
</dbReference>
<dbReference type="eggNOG" id="COG2141">
    <property type="taxonomic scope" value="Bacteria"/>
</dbReference>
<organism evidence="3 4">
    <name type="scientific">Acinetobacter nectaris CIP 110549</name>
    <dbReference type="NCBI Taxonomy" id="1392540"/>
    <lineage>
        <taxon>Bacteria</taxon>
        <taxon>Pseudomonadati</taxon>
        <taxon>Pseudomonadota</taxon>
        <taxon>Gammaproteobacteria</taxon>
        <taxon>Moraxellales</taxon>
        <taxon>Moraxellaceae</taxon>
        <taxon>Acinetobacter</taxon>
    </lineage>
</organism>
<dbReference type="Gene3D" id="3.20.20.30">
    <property type="entry name" value="Luciferase-like domain"/>
    <property type="match status" value="1"/>
</dbReference>
<evidence type="ECO:0000313" key="3">
    <source>
        <dbReference type="EMBL" id="ESK40013.1"/>
    </source>
</evidence>